<evidence type="ECO:0000259" key="14">
    <source>
        <dbReference type="Pfam" id="PF00149"/>
    </source>
</evidence>
<dbReference type="InParanoid" id="A0A165I8S5"/>
<keyword evidence="16" id="KW-1185">Reference proteome</keyword>
<evidence type="ECO:0000256" key="1">
    <source>
        <dbReference type="ARBA" id="ARBA00004576"/>
    </source>
</evidence>
<feature type="domain" description="Calcineurin-like phosphoesterase" evidence="14">
    <location>
        <begin position="40"/>
        <end position="267"/>
    </location>
</feature>
<sequence>MVDLKLVLLLFLSFAPDAIAAPSQVPMGVALNRPRKLQGRFLHITDIHPDPYYKPDASEKSACHRKKPKKATPRSGYYGLPYSGCDSPLTLTNYTLDYLEKEWSADIDFVVWTGDSARHDNDRKNPRTTNEIYMLNRIMAQKMEEVFLSKGIPVIPSIGNNDVWPHNIMLPGPNSVTSEFSSIWRSFVPFESFQVFQRGGYFSVEVIPNSLAVVSLNTMYFYDSNRAVGGCDPTDPEDPGNLQFDWLQVQLEIFRKRGVQVWLSGHVPPSADNFFPECYVRYAEVALRYQDTIVGHLYGHMNADHFFFIDAESIREERNSTPTRGDPHDEGRKGLYKTLLRVFEDIKTPHKISYDDYGVVNVSPSVVPNPYLPSFRIFTYNITGTPYIPADVRRAGTSIEAGSDSARSEDRQAVDSSACQERDSWSRTCRLWQPWHSSPDSPSRTNTLWSPLGYAQYYIPRSKLEAGDKKHAPKYKLEYLTYPVSVLHPPRVADTGTFLYPIPLRHLPKSLRNATITKSKYAPYSLADLTIPSWTDLARRLGDVTEKKLRKRFRRFMYMGGEEA</sequence>
<organism evidence="15 16">
    <name type="scientific">Laetiporus sulphureus 93-53</name>
    <dbReference type="NCBI Taxonomy" id="1314785"/>
    <lineage>
        <taxon>Eukaryota</taxon>
        <taxon>Fungi</taxon>
        <taxon>Dikarya</taxon>
        <taxon>Basidiomycota</taxon>
        <taxon>Agaricomycotina</taxon>
        <taxon>Agaricomycetes</taxon>
        <taxon>Polyporales</taxon>
        <taxon>Laetiporus</taxon>
    </lineage>
</organism>
<gene>
    <name evidence="15" type="ORF">LAESUDRAFT_13671</name>
</gene>
<dbReference type="SUPFAM" id="SSF56300">
    <property type="entry name" value="Metallo-dependent phosphatases"/>
    <property type="match status" value="1"/>
</dbReference>
<dbReference type="InterPro" id="IPR041805">
    <property type="entry name" value="ASMase/PPN1_MPP"/>
</dbReference>
<dbReference type="STRING" id="1314785.A0A165I8S5"/>
<evidence type="ECO:0000313" key="15">
    <source>
        <dbReference type="EMBL" id="KZT12740.1"/>
    </source>
</evidence>
<dbReference type="GO" id="GO:0004309">
    <property type="term" value="F:exopolyphosphatase activity"/>
    <property type="evidence" value="ECO:0007669"/>
    <property type="project" value="TreeGrafter"/>
</dbReference>
<dbReference type="GO" id="GO:0005774">
    <property type="term" value="C:vacuolar membrane"/>
    <property type="evidence" value="ECO:0007669"/>
    <property type="project" value="UniProtKB-SubCell"/>
</dbReference>
<keyword evidence="5" id="KW-0926">Vacuole</keyword>
<dbReference type="InterPro" id="IPR012358">
    <property type="entry name" value="EndopolyPtase_N1"/>
</dbReference>
<reference evidence="15 16" key="1">
    <citation type="journal article" date="2016" name="Mol. Biol. Evol.">
        <title>Comparative Genomics of Early-Diverging Mushroom-Forming Fungi Provides Insights into the Origins of Lignocellulose Decay Capabilities.</title>
        <authorList>
            <person name="Nagy L.G."/>
            <person name="Riley R."/>
            <person name="Tritt A."/>
            <person name="Adam C."/>
            <person name="Daum C."/>
            <person name="Floudas D."/>
            <person name="Sun H."/>
            <person name="Yadav J.S."/>
            <person name="Pangilinan J."/>
            <person name="Larsson K.H."/>
            <person name="Matsuura K."/>
            <person name="Barry K."/>
            <person name="Labutti K."/>
            <person name="Kuo R."/>
            <person name="Ohm R.A."/>
            <person name="Bhattacharya S.S."/>
            <person name="Shirouzu T."/>
            <person name="Yoshinaga Y."/>
            <person name="Martin F.M."/>
            <person name="Grigoriev I.V."/>
            <person name="Hibbett D.S."/>
        </authorList>
    </citation>
    <scope>NUCLEOTIDE SEQUENCE [LARGE SCALE GENOMIC DNA]</scope>
    <source>
        <strain evidence="15 16">93-53</strain>
    </source>
</reference>
<dbReference type="GO" id="GO:0008081">
    <property type="term" value="F:phosphoric diester hydrolase activity"/>
    <property type="evidence" value="ECO:0007669"/>
    <property type="project" value="TreeGrafter"/>
</dbReference>
<comment type="subcellular location">
    <subcellularLocation>
        <location evidence="1">Vacuole membrane</location>
        <topology evidence="1">Single-pass type II membrane protein</topology>
    </subcellularLocation>
</comment>
<feature type="signal peptide" evidence="13">
    <location>
        <begin position="1"/>
        <end position="20"/>
    </location>
</feature>
<feature type="region of interest" description="Disordered" evidence="12">
    <location>
        <begin position="400"/>
        <end position="419"/>
    </location>
</feature>
<dbReference type="EMBL" id="KV427605">
    <property type="protein sequence ID" value="KZT12740.1"/>
    <property type="molecule type" value="Genomic_DNA"/>
</dbReference>
<dbReference type="PANTHER" id="PTHR10340:SF55">
    <property type="entry name" value="ENDOPOLYPHOSPHATASE"/>
    <property type="match status" value="1"/>
</dbReference>
<keyword evidence="10" id="KW-0472">Membrane</keyword>
<dbReference type="FunCoup" id="A0A165I8S5">
    <property type="interactions" value="56"/>
</dbReference>
<evidence type="ECO:0000256" key="5">
    <source>
        <dbReference type="ARBA" id="ARBA00022554"/>
    </source>
</evidence>
<evidence type="ECO:0000256" key="3">
    <source>
        <dbReference type="ARBA" id="ARBA00012459"/>
    </source>
</evidence>
<keyword evidence="8" id="KW-0735">Signal-anchor</keyword>
<keyword evidence="7" id="KW-0378">Hydrolase</keyword>
<evidence type="ECO:0000256" key="10">
    <source>
        <dbReference type="ARBA" id="ARBA00023136"/>
    </source>
</evidence>
<accession>A0A165I8S5</accession>
<evidence type="ECO:0000256" key="9">
    <source>
        <dbReference type="ARBA" id="ARBA00022989"/>
    </source>
</evidence>
<dbReference type="PIRSF" id="PIRSF027093">
    <property type="entry name" value="EndopolyPtase_N1"/>
    <property type="match status" value="1"/>
</dbReference>
<dbReference type="PANTHER" id="PTHR10340">
    <property type="entry name" value="SPHINGOMYELIN PHOSPHODIESTERASE"/>
    <property type="match status" value="1"/>
</dbReference>
<dbReference type="AlphaFoldDB" id="A0A165I8S5"/>
<keyword evidence="11" id="KW-0325">Glycoprotein</keyword>
<dbReference type="GO" id="GO:0005615">
    <property type="term" value="C:extracellular space"/>
    <property type="evidence" value="ECO:0007669"/>
    <property type="project" value="TreeGrafter"/>
</dbReference>
<proteinExistence type="inferred from homology"/>
<dbReference type="Pfam" id="PF00149">
    <property type="entry name" value="Metallophos"/>
    <property type="match status" value="1"/>
</dbReference>
<dbReference type="InterPro" id="IPR029052">
    <property type="entry name" value="Metallo-depent_PP-like"/>
</dbReference>
<dbReference type="CDD" id="cd00842">
    <property type="entry name" value="MPP_ASMase"/>
    <property type="match status" value="1"/>
</dbReference>
<evidence type="ECO:0000256" key="7">
    <source>
        <dbReference type="ARBA" id="ARBA00022801"/>
    </source>
</evidence>
<protein>
    <recommendedName>
        <fullName evidence="4">Endopolyphosphatase</fullName>
        <ecNumber evidence="3">3.6.1.10</ecNumber>
    </recommendedName>
</protein>
<evidence type="ECO:0000256" key="11">
    <source>
        <dbReference type="ARBA" id="ARBA00023180"/>
    </source>
</evidence>
<keyword evidence="9" id="KW-1133">Transmembrane helix</keyword>
<dbReference type="Gene3D" id="3.60.21.10">
    <property type="match status" value="1"/>
</dbReference>
<dbReference type="GO" id="GO:0000298">
    <property type="term" value="F:endopolyphosphatase activity"/>
    <property type="evidence" value="ECO:0007669"/>
    <property type="project" value="UniProtKB-EC"/>
</dbReference>
<evidence type="ECO:0000256" key="8">
    <source>
        <dbReference type="ARBA" id="ARBA00022968"/>
    </source>
</evidence>
<evidence type="ECO:0000256" key="12">
    <source>
        <dbReference type="SAM" id="MobiDB-lite"/>
    </source>
</evidence>
<dbReference type="GO" id="GO:0006798">
    <property type="term" value="P:polyphosphate catabolic process"/>
    <property type="evidence" value="ECO:0007669"/>
    <property type="project" value="TreeGrafter"/>
</dbReference>
<dbReference type="GO" id="GO:0000324">
    <property type="term" value="C:fungal-type vacuole"/>
    <property type="evidence" value="ECO:0007669"/>
    <property type="project" value="TreeGrafter"/>
</dbReference>
<dbReference type="GeneID" id="63818339"/>
<comment type="similarity">
    <text evidence="2">Belongs to the endopolyphosphatase PPN1 family.</text>
</comment>
<keyword evidence="6" id="KW-0812">Transmembrane</keyword>
<dbReference type="InterPro" id="IPR004843">
    <property type="entry name" value="Calcineurin-like_PHP"/>
</dbReference>
<evidence type="ECO:0000256" key="2">
    <source>
        <dbReference type="ARBA" id="ARBA00010399"/>
    </source>
</evidence>
<evidence type="ECO:0000256" key="4">
    <source>
        <dbReference type="ARBA" id="ARBA00014458"/>
    </source>
</evidence>
<dbReference type="RefSeq" id="XP_040770250.1">
    <property type="nucleotide sequence ID" value="XM_040901307.1"/>
</dbReference>
<dbReference type="Proteomes" id="UP000076871">
    <property type="component" value="Unassembled WGS sequence"/>
</dbReference>
<evidence type="ECO:0000313" key="16">
    <source>
        <dbReference type="Proteomes" id="UP000076871"/>
    </source>
</evidence>
<evidence type="ECO:0000256" key="13">
    <source>
        <dbReference type="SAM" id="SignalP"/>
    </source>
</evidence>
<feature type="chain" id="PRO_5007859131" description="Endopolyphosphatase" evidence="13">
    <location>
        <begin position="21"/>
        <end position="564"/>
    </location>
</feature>
<keyword evidence="13" id="KW-0732">Signal</keyword>
<dbReference type="EC" id="3.6.1.10" evidence="3"/>
<name>A0A165I8S5_9APHY</name>
<evidence type="ECO:0000256" key="6">
    <source>
        <dbReference type="ARBA" id="ARBA00022692"/>
    </source>
</evidence>
<dbReference type="OrthoDB" id="348678at2759"/>